<keyword evidence="5" id="KW-0489">Methyltransferase</keyword>
<organism evidence="13 14">
    <name type="scientific">Ceratina calcarata</name>
    <dbReference type="NCBI Taxonomy" id="156304"/>
    <lineage>
        <taxon>Eukaryota</taxon>
        <taxon>Metazoa</taxon>
        <taxon>Ecdysozoa</taxon>
        <taxon>Arthropoda</taxon>
        <taxon>Hexapoda</taxon>
        <taxon>Insecta</taxon>
        <taxon>Pterygota</taxon>
        <taxon>Neoptera</taxon>
        <taxon>Endopterygota</taxon>
        <taxon>Hymenoptera</taxon>
        <taxon>Apocrita</taxon>
        <taxon>Aculeata</taxon>
        <taxon>Apoidea</taxon>
        <taxon>Anthophila</taxon>
        <taxon>Apidae</taxon>
        <taxon>Ceratina</taxon>
        <taxon>Zadontomerus</taxon>
    </lineage>
</organism>
<dbReference type="RefSeq" id="XP_017891198.1">
    <property type="nucleotide sequence ID" value="XM_018035709.2"/>
</dbReference>
<comment type="catalytic activity">
    <reaction evidence="1">
        <text>a 4-O-methyl-thymidine in DNA + L-cysteinyl-[protein] = a thymidine in DNA + S-methyl-L-cysteinyl-[protein]</text>
        <dbReference type="Rhea" id="RHEA:53428"/>
        <dbReference type="Rhea" id="RHEA-COMP:10131"/>
        <dbReference type="Rhea" id="RHEA-COMP:10132"/>
        <dbReference type="Rhea" id="RHEA-COMP:13555"/>
        <dbReference type="Rhea" id="RHEA-COMP:13556"/>
        <dbReference type="ChEBI" id="CHEBI:29950"/>
        <dbReference type="ChEBI" id="CHEBI:82612"/>
        <dbReference type="ChEBI" id="CHEBI:137386"/>
        <dbReference type="ChEBI" id="CHEBI:137387"/>
        <dbReference type="EC" id="2.1.1.63"/>
    </reaction>
</comment>
<dbReference type="InterPro" id="IPR036217">
    <property type="entry name" value="MethylDNA_cys_MeTrfase_DNAb"/>
</dbReference>
<dbReference type="KEGG" id="ccal:108631637"/>
<dbReference type="CDD" id="cd06445">
    <property type="entry name" value="ATase"/>
    <property type="match status" value="1"/>
</dbReference>
<comment type="catalytic activity">
    <reaction evidence="11">
        <text>a 6-O-methyl-2'-deoxyguanosine in DNA + L-cysteinyl-[protein] = S-methyl-L-cysteinyl-[protein] + a 2'-deoxyguanosine in DNA</text>
        <dbReference type="Rhea" id="RHEA:24000"/>
        <dbReference type="Rhea" id="RHEA-COMP:10131"/>
        <dbReference type="Rhea" id="RHEA-COMP:10132"/>
        <dbReference type="Rhea" id="RHEA-COMP:11367"/>
        <dbReference type="Rhea" id="RHEA-COMP:11368"/>
        <dbReference type="ChEBI" id="CHEBI:29950"/>
        <dbReference type="ChEBI" id="CHEBI:82612"/>
        <dbReference type="ChEBI" id="CHEBI:85445"/>
        <dbReference type="ChEBI" id="CHEBI:85448"/>
        <dbReference type="EC" id="2.1.1.63"/>
    </reaction>
</comment>
<proteinExistence type="inferred from homology"/>
<evidence type="ECO:0000256" key="1">
    <source>
        <dbReference type="ARBA" id="ARBA00001286"/>
    </source>
</evidence>
<evidence type="ECO:0000256" key="11">
    <source>
        <dbReference type="ARBA" id="ARBA00049348"/>
    </source>
</evidence>
<keyword evidence="8" id="KW-0234">DNA repair</keyword>
<accession>A0AAJ7JEF2</accession>
<dbReference type="InterPro" id="IPR001497">
    <property type="entry name" value="MethylDNA_cys_MeTrfase_AS"/>
</dbReference>
<dbReference type="GO" id="GO:0003908">
    <property type="term" value="F:methylated-DNA-[protein]-cysteine S-methyltransferase activity"/>
    <property type="evidence" value="ECO:0007669"/>
    <property type="project" value="UniProtKB-EC"/>
</dbReference>
<feature type="domain" description="Methylated-DNA-[protein]-cysteine S-methyltransferase DNA binding" evidence="12">
    <location>
        <begin position="106"/>
        <end position="184"/>
    </location>
</feature>
<dbReference type="PROSITE" id="PS00374">
    <property type="entry name" value="MGMT"/>
    <property type="match status" value="1"/>
</dbReference>
<evidence type="ECO:0000256" key="9">
    <source>
        <dbReference type="ARBA" id="ARBA00030795"/>
    </source>
</evidence>
<evidence type="ECO:0000256" key="8">
    <source>
        <dbReference type="ARBA" id="ARBA00023204"/>
    </source>
</evidence>
<evidence type="ECO:0000259" key="12">
    <source>
        <dbReference type="Pfam" id="PF01035"/>
    </source>
</evidence>
<dbReference type="NCBIfam" id="TIGR00589">
    <property type="entry name" value="ogt"/>
    <property type="match status" value="1"/>
</dbReference>
<dbReference type="InterPro" id="IPR014048">
    <property type="entry name" value="MethylDNA_cys_MeTrfase_DNA-bd"/>
</dbReference>
<evidence type="ECO:0000256" key="6">
    <source>
        <dbReference type="ARBA" id="ARBA00022679"/>
    </source>
</evidence>
<protein>
    <recommendedName>
        <fullName evidence="4">Methylated-DNA--protein-cysteine methyltransferase</fullName>
        <ecNumber evidence="3">2.1.1.63</ecNumber>
    </recommendedName>
    <alternativeName>
        <fullName evidence="9">6-O-methylguanine-DNA methyltransferase</fullName>
    </alternativeName>
    <alternativeName>
        <fullName evidence="10">O-6-methylguanine-DNA-alkyltransferase</fullName>
    </alternativeName>
</protein>
<dbReference type="SUPFAM" id="SSF53155">
    <property type="entry name" value="Methylated DNA-protein cysteine methyltransferase domain"/>
    <property type="match status" value="1"/>
</dbReference>
<evidence type="ECO:0000256" key="3">
    <source>
        <dbReference type="ARBA" id="ARBA00011918"/>
    </source>
</evidence>
<name>A0AAJ7JEF2_9HYME</name>
<dbReference type="Pfam" id="PF01035">
    <property type="entry name" value="DNA_binding_1"/>
    <property type="match status" value="1"/>
</dbReference>
<dbReference type="InterPro" id="IPR036388">
    <property type="entry name" value="WH-like_DNA-bd_sf"/>
</dbReference>
<dbReference type="InterPro" id="IPR036631">
    <property type="entry name" value="MGMT_N_sf"/>
</dbReference>
<dbReference type="PANTHER" id="PTHR10815:SF13">
    <property type="entry name" value="METHYLATED-DNA--PROTEIN-CYSTEINE METHYLTRANSFERASE"/>
    <property type="match status" value="1"/>
</dbReference>
<evidence type="ECO:0000256" key="4">
    <source>
        <dbReference type="ARBA" id="ARBA00015377"/>
    </source>
</evidence>
<evidence type="ECO:0000256" key="2">
    <source>
        <dbReference type="ARBA" id="ARBA00008711"/>
    </source>
</evidence>
<dbReference type="GO" id="GO:0006281">
    <property type="term" value="P:DNA repair"/>
    <property type="evidence" value="ECO:0007669"/>
    <property type="project" value="UniProtKB-KW"/>
</dbReference>
<dbReference type="CTD" id="183"/>
<dbReference type="SUPFAM" id="SSF46767">
    <property type="entry name" value="Methylated DNA-protein cysteine methyltransferase, C-terminal domain"/>
    <property type="match status" value="1"/>
</dbReference>
<keyword evidence="6" id="KW-0808">Transferase</keyword>
<keyword evidence="7" id="KW-0227">DNA damage</keyword>
<dbReference type="GO" id="GO:0032259">
    <property type="term" value="P:methylation"/>
    <property type="evidence" value="ECO:0007669"/>
    <property type="project" value="UniProtKB-KW"/>
</dbReference>
<evidence type="ECO:0000256" key="10">
    <source>
        <dbReference type="ARBA" id="ARBA00031621"/>
    </source>
</evidence>
<gene>
    <name evidence="14" type="primary">LOC108631637</name>
</gene>
<evidence type="ECO:0000313" key="13">
    <source>
        <dbReference type="Proteomes" id="UP000694925"/>
    </source>
</evidence>
<reference evidence="14" key="1">
    <citation type="submission" date="2025-08" db="UniProtKB">
        <authorList>
            <consortium name="RefSeq"/>
        </authorList>
    </citation>
    <scope>IDENTIFICATION</scope>
    <source>
        <tissue evidence="14">Whole body</tissue>
    </source>
</reference>
<sequence length="189" mass="21225">MVRFQTMTVQEYKARHADFQITYAFHPTPLWDSPLLLGIISTDKAIVFLGFAGKGNEEAVARLKKHWPLSELTEDVANDTVEIMKRILSVRVGADDSLVVLMKGTEFELEVWTALFSISEGSTCTYEEVARKVGRPKAARAVGNAVKKNSIAYLVPCHRVVGKSGSNKYFWGTECKETVMAYERKFLDL</sequence>
<dbReference type="PANTHER" id="PTHR10815">
    <property type="entry name" value="METHYLATED-DNA--PROTEIN-CYSTEINE METHYLTRANSFERASE"/>
    <property type="match status" value="1"/>
</dbReference>
<keyword evidence="13" id="KW-1185">Reference proteome</keyword>
<evidence type="ECO:0000313" key="14">
    <source>
        <dbReference type="RefSeq" id="XP_017891198.1"/>
    </source>
</evidence>
<evidence type="ECO:0000256" key="5">
    <source>
        <dbReference type="ARBA" id="ARBA00022603"/>
    </source>
</evidence>
<dbReference type="Gene3D" id="3.30.160.70">
    <property type="entry name" value="Methylated DNA-protein cysteine methyltransferase domain"/>
    <property type="match status" value="1"/>
</dbReference>
<dbReference type="EC" id="2.1.1.63" evidence="3"/>
<dbReference type="GeneID" id="108631637"/>
<comment type="similarity">
    <text evidence="2">Belongs to the MGMT family.</text>
</comment>
<evidence type="ECO:0000256" key="7">
    <source>
        <dbReference type="ARBA" id="ARBA00022763"/>
    </source>
</evidence>
<dbReference type="Gene3D" id="1.10.10.10">
    <property type="entry name" value="Winged helix-like DNA-binding domain superfamily/Winged helix DNA-binding domain"/>
    <property type="match status" value="1"/>
</dbReference>
<dbReference type="Proteomes" id="UP000694925">
    <property type="component" value="Unplaced"/>
</dbReference>
<dbReference type="AlphaFoldDB" id="A0AAJ7JEF2"/>